<gene>
    <name evidence="1" type="ordered locus">ESA_03759</name>
</gene>
<dbReference type="HOGENOM" id="CLU_3250257_0_0_6"/>
<protein>
    <submittedName>
        <fullName evidence="1">Uncharacterized protein</fullName>
    </submittedName>
</protein>
<accession>A7MQJ6</accession>
<dbReference type="AlphaFoldDB" id="A7MQJ6"/>
<dbReference type="KEGG" id="esa:ESA_03759"/>
<evidence type="ECO:0000313" key="1">
    <source>
        <dbReference type="EMBL" id="ABU78955.1"/>
    </source>
</evidence>
<dbReference type="Proteomes" id="UP000000260">
    <property type="component" value="Chromosome"/>
</dbReference>
<proteinExistence type="predicted"/>
<evidence type="ECO:0000313" key="2">
    <source>
        <dbReference type="Proteomes" id="UP000000260"/>
    </source>
</evidence>
<keyword evidence="2" id="KW-1185">Reference proteome</keyword>
<sequence>MNLASARFFVFRLLPLYFCTLFFQKLFSFLKHFSCCYLPAVL</sequence>
<organism evidence="1 2">
    <name type="scientific">Cronobacter sakazakii (strain ATCC BAA-894)</name>
    <name type="common">Enterobacter sakazakii</name>
    <dbReference type="NCBI Taxonomy" id="290339"/>
    <lineage>
        <taxon>Bacteria</taxon>
        <taxon>Pseudomonadati</taxon>
        <taxon>Pseudomonadota</taxon>
        <taxon>Gammaproteobacteria</taxon>
        <taxon>Enterobacterales</taxon>
        <taxon>Enterobacteriaceae</taxon>
        <taxon>Cronobacter</taxon>
    </lineage>
</organism>
<reference evidence="1 2" key="1">
    <citation type="journal article" date="2010" name="PLoS ONE">
        <title>Genome sequence of Cronobacter sakazakii BAA-894 and comparative genomic hybridization analysis with other Cronobacter species.</title>
        <authorList>
            <person name="Kucerova E."/>
            <person name="Clifton S.W."/>
            <person name="Xia X.Q."/>
            <person name="Long F."/>
            <person name="Porwollik S."/>
            <person name="Fulton L."/>
            <person name="Fronick C."/>
            <person name="Minx P."/>
            <person name="Kyung K."/>
            <person name="Warren W."/>
            <person name="Fulton R."/>
            <person name="Feng D."/>
            <person name="Wollam A."/>
            <person name="Shah N."/>
            <person name="Bhonagiri V."/>
            <person name="Nash W.E."/>
            <person name="Hallsworth-Pepin K."/>
            <person name="Wilson R.K."/>
            <person name="McClelland M."/>
            <person name="Forsythe S.J."/>
        </authorList>
    </citation>
    <scope>NUCLEOTIDE SEQUENCE [LARGE SCALE GENOMIC DNA]</scope>
    <source>
        <strain evidence="1 2">ATCC BAA-894</strain>
    </source>
</reference>
<name>A7MQJ6_CROS8</name>
<dbReference type="EMBL" id="CP000783">
    <property type="protein sequence ID" value="ABU78955.1"/>
    <property type="molecule type" value="Genomic_DNA"/>
</dbReference>